<accession>A0AAD6J5Q9</accession>
<dbReference type="InterPro" id="IPR002654">
    <property type="entry name" value="Glyco_trans_25"/>
</dbReference>
<gene>
    <name evidence="3" type="ORF">Dda_1188</name>
</gene>
<dbReference type="CDD" id="cd06532">
    <property type="entry name" value="Glyco_transf_25"/>
    <property type="match status" value="1"/>
</dbReference>
<comment type="caution">
    <text evidence="3">The sequence shown here is derived from an EMBL/GenBank/DDBJ whole genome shotgun (WGS) entry which is preliminary data.</text>
</comment>
<keyword evidence="4" id="KW-1185">Reference proteome</keyword>
<protein>
    <recommendedName>
        <fullName evidence="2">Glycosyl transferase family 25 domain-containing protein</fullName>
    </recommendedName>
</protein>
<feature type="region of interest" description="Disordered" evidence="1">
    <location>
        <begin position="822"/>
        <end position="843"/>
    </location>
</feature>
<feature type="compositionally biased region" description="Basic and acidic residues" evidence="1">
    <location>
        <begin position="510"/>
        <end position="535"/>
    </location>
</feature>
<reference evidence="3" key="1">
    <citation type="submission" date="2023-01" db="EMBL/GenBank/DDBJ databases">
        <title>The chitinases involved in constricting ring structure development in the nematode-trapping fungus Drechslerella dactyloides.</title>
        <authorList>
            <person name="Wang R."/>
            <person name="Zhang L."/>
            <person name="Tang P."/>
            <person name="Li S."/>
            <person name="Liang L."/>
        </authorList>
    </citation>
    <scope>NUCLEOTIDE SEQUENCE</scope>
    <source>
        <strain evidence="3">YMF1.00031</strain>
    </source>
</reference>
<proteinExistence type="predicted"/>
<evidence type="ECO:0000313" key="4">
    <source>
        <dbReference type="Proteomes" id="UP001221413"/>
    </source>
</evidence>
<feature type="compositionally biased region" description="Gly residues" evidence="1">
    <location>
        <begin position="832"/>
        <end position="843"/>
    </location>
</feature>
<evidence type="ECO:0000256" key="1">
    <source>
        <dbReference type="SAM" id="MobiDB-lite"/>
    </source>
</evidence>
<feature type="domain" description="Glycosyl transferase family 25" evidence="2">
    <location>
        <begin position="569"/>
        <end position="668"/>
    </location>
</feature>
<name>A0AAD6J5Q9_DREDA</name>
<dbReference type="Proteomes" id="UP001221413">
    <property type="component" value="Unassembled WGS sequence"/>
</dbReference>
<dbReference type="Pfam" id="PF01755">
    <property type="entry name" value="Glyco_transf_25"/>
    <property type="match status" value="1"/>
</dbReference>
<evidence type="ECO:0000313" key="3">
    <source>
        <dbReference type="EMBL" id="KAJ6265033.1"/>
    </source>
</evidence>
<feature type="region of interest" description="Disordered" evidence="1">
    <location>
        <begin position="488"/>
        <end position="544"/>
    </location>
</feature>
<organism evidence="3 4">
    <name type="scientific">Drechslerella dactyloides</name>
    <name type="common">Nematode-trapping fungus</name>
    <name type="synonym">Arthrobotrys dactyloides</name>
    <dbReference type="NCBI Taxonomy" id="74499"/>
    <lineage>
        <taxon>Eukaryota</taxon>
        <taxon>Fungi</taxon>
        <taxon>Dikarya</taxon>
        <taxon>Ascomycota</taxon>
        <taxon>Pezizomycotina</taxon>
        <taxon>Orbiliomycetes</taxon>
        <taxon>Orbiliales</taxon>
        <taxon>Orbiliaceae</taxon>
        <taxon>Drechslerella</taxon>
    </lineage>
</organism>
<sequence>MAGAGLLDLPYEPLFQILTELLDPVVSFVFYSPGQTREWREDLEQYGIKAKEPGRGEARYLHDASAGDNHLPCTVSISMPPAEKFVPPSYLLVSHAFTEAITTIARDHHDRLHGRLSKCLVGETPYRYISQEPADITPEFLRYVASGRIVFAGHAVNTLKTIEDGIPQPVREAVTSVFCSRLNMLQVWARTTRGWKMNLWRRGHKPDYPDSIGGALETKFPALKKIGFAMARHGSKEAIWSPEAVAAMRHILSASSATELEVAYGEDDVDDAGEKRERTRGVGYSCYDWRQLMDGSGWFEKVDGETHWLLGKYSLSWKTSRGMPSVEEAVVWTITGAGRSVQEIVPGGAATLRDRKGCKCHKCGKDGGQVLSLDARRYGGLRTVEGRERRSRWKAFDQLPYNPRGFQAFAGAETGPTGGISVRAKKGVRLLRASLLVTTMAVTSALLNRRFTMILLACLTIPFIVVTMGHLGDSEVTRIQSSVLDSLHWSQQNGGPPPPKQPPSSNTKQEWSDIKFGSKDQDSKVESDKQIEDPPAKPSAPVYHKDSAIPIMDGNELQVRNETLGFGAILMISLSTRTDRRDAVSLIASQAGLKISHIIDAVRGEDIHQKAYPFGEARTKLPLPYLGSWRSHMDAFKYIVDNRIETSLLIEDDVDWDIHVKDQMYAFSKALRSNPLRKPLSPEEMKRAPYGLDWDVMHLGTSRNFMAPPPLNRLFYRYDDPYSTPRTLTGTDNPCGNHFFCWTDILKQTRTADNQRVVFPSYEPVGLVALAVSYQGARKMLYDLSWRGLDTSMDFGVRDGCQRGYLKCWSVTPPIMSSWRVQGAGDSDLRNGGKGTPGLGVGNLQGEGVGLGWSARKQLQLEFENHDYWKDGTIGWFGQGNQPEADDSYAHVEAPPAPPPPPPPEQQQPQEQNNPPPPEQQQQQQQAQ</sequence>
<feature type="compositionally biased region" description="Pro residues" evidence="1">
    <location>
        <begin position="895"/>
        <end position="906"/>
    </location>
</feature>
<dbReference type="EMBL" id="JAQGDS010000001">
    <property type="protein sequence ID" value="KAJ6265033.1"/>
    <property type="molecule type" value="Genomic_DNA"/>
</dbReference>
<feature type="region of interest" description="Disordered" evidence="1">
    <location>
        <begin position="874"/>
        <end position="928"/>
    </location>
</feature>
<evidence type="ECO:0000259" key="2">
    <source>
        <dbReference type="Pfam" id="PF01755"/>
    </source>
</evidence>
<dbReference type="AlphaFoldDB" id="A0AAD6J5Q9"/>